<dbReference type="PROSITE" id="PS00867">
    <property type="entry name" value="CPSASE_2"/>
    <property type="match status" value="1"/>
</dbReference>
<dbReference type="GO" id="GO:0005524">
    <property type="term" value="F:ATP binding"/>
    <property type="evidence" value="ECO:0007669"/>
    <property type="project" value="UniProtKB-UniRule"/>
</dbReference>
<dbReference type="InterPro" id="IPR000089">
    <property type="entry name" value="Biotin_lipoyl"/>
</dbReference>
<evidence type="ECO:0000256" key="7">
    <source>
        <dbReference type="ARBA" id="ARBA00023267"/>
    </source>
</evidence>
<evidence type="ECO:0000313" key="14">
    <source>
        <dbReference type="Proteomes" id="UP000249915"/>
    </source>
</evidence>
<evidence type="ECO:0000256" key="5">
    <source>
        <dbReference type="ARBA" id="ARBA00022840"/>
    </source>
</evidence>
<dbReference type="SUPFAM" id="SSF56059">
    <property type="entry name" value="Glutathione synthetase ATP-binding domain-like"/>
    <property type="match status" value="1"/>
</dbReference>
<dbReference type="InterPro" id="IPR005479">
    <property type="entry name" value="CPAse_ATP-bd"/>
</dbReference>
<evidence type="ECO:0000256" key="1">
    <source>
        <dbReference type="ARBA" id="ARBA00001953"/>
    </source>
</evidence>
<name>A0A2V4AL57_9PSEU</name>
<dbReference type="InterPro" id="IPR011054">
    <property type="entry name" value="Rudment_hybrid_motif"/>
</dbReference>
<dbReference type="Pfam" id="PF21139">
    <property type="entry name" value="BT_MCC_alpha"/>
    <property type="match status" value="1"/>
</dbReference>
<dbReference type="AlphaFoldDB" id="A0A2V4AL57"/>
<evidence type="ECO:0000256" key="3">
    <source>
        <dbReference type="ARBA" id="ARBA00022598"/>
    </source>
</evidence>
<protein>
    <recommendedName>
        <fullName evidence="12">Biotin-dependent 3-methylcrotonyl-coenzyme A carboxylase alpha1 subunit</fullName>
        <ecNumber evidence="2">6.3.4.14</ecNumber>
    </recommendedName>
</protein>
<comment type="pathway">
    <text evidence="8">Amino-acid degradation; L-leucine degradation.</text>
</comment>
<dbReference type="SUPFAM" id="SSF51246">
    <property type="entry name" value="Rudiment single hybrid motif"/>
    <property type="match status" value="1"/>
</dbReference>
<comment type="cofactor">
    <cofactor evidence="1">
        <name>biotin</name>
        <dbReference type="ChEBI" id="CHEBI:57586"/>
    </cofactor>
</comment>
<dbReference type="Proteomes" id="UP000249915">
    <property type="component" value="Unassembled WGS sequence"/>
</dbReference>
<evidence type="ECO:0000256" key="9">
    <source>
        <dbReference type="ARBA" id="ARBA00048501"/>
    </source>
</evidence>
<comment type="caution">
    <text evidence="13">The sequence shown here is derived from an EMBL/GenBank/DDBJ whole genome shotgun (WGS) entry which is preliminary data.</text>
</comment>
<dbReference type="InterPro" id="IPR005481">
    <property type="entry name" value="BC-like_N"/>
</dbReference>
<dbReference type="PROSITE" id="PS50968">
    <property type="entry name" value="BIOTINYL_LIPOYL"/>
    <property type="match status" value="1"/>
</dbReference>
<accession>A0A2V4AL57</accession>
<organism evidence="13 14">
    <name type="scientific">Prauserella muralis</name>
    <dbReference type="NCBI Taxonomy" id="588067"/>
    <lineage>
        <taxon>Bacteria</taxon>
        <taxon>Bacillati</taxon>
        <taxon>Actinomycetota</taxon>
        <taxon>Actinomycetes</taxon>
        <taxon>Pseudonocardiales</taxon>
        <taxon>Pseudonocardiaceae</taxon>
        <taxon>Prauserella</taxon>
    </lineage>
</organism>
<reference evidence="13 14" key="1">
    <citation type="submission" date="2016-07" db="EMBL/GenBank/DDBJ databases">
        <title>Draft genome sequence of Prauserella muralis DSM 45305, isolated from a mould-covered wall in an indoor environment.</title>
        <authorList>
            <person name="Ruckert C."/>
            <person name="Albersmeier A."/>
            <person name="Jiang C.-L."/>
            <person name="Jiang Y."/>
            <person name="Kalinowski J."/>
            <person name="Schneider O."/>
            <person name="Winkler A."/>
            <person name="Zotchev S.B."/>
        </authorList>
    </citation>
    <scope>NUCLEOTIDE SEQUENCE [LARGE SCALE GENOMIC DNA]</scope>
    <source>
        <strain evidence="13 14">DSM 45305</strain>
    </source>
</reference>
<keyword evidence="7" id="KW-0092">Biotin</keyword>
<evidence type="ECO:0000256" key="11">
    <source>
        <dbReference type="ARBA" id="ARBA00065901"/>
    </source>
</evidence>
<dbReference type="FunFam" id="2.40.50.100:FF:000003">
    <property type="entry name" value="Acetyl-CoA carboxylase biotin carboxyl carrier protein"/>
    <property type="match status" value="1"/>
</dbReference>
<dbReference type="InterPro" id="IPR048429">
    <property type="entry name" value="MCC_alpha_BT"/>
</dbReference>
<dbReference type="FunFam" id="3.40.50.20:FF:000010">
    <property type="entry name" value="Propionyl-CoA carboxylase subunit alpha"/>
    <property type="match status" value="1"/>
</dbReference>
<evidence type="ECO:0000256" key="2">
    <source>
        <dbReference type="ARBA" id="ARBA00013263"/>
    </source>
</evidence>
<dbReference type="SUPFAM" id="SSF51230">
    <property type="entry name" value="Single hybrid motif"/>
    <property type="match status" value="1"/>
</dbReference>
<comment type="catalytic activity">
    <reaction evidence="9">
        <text>N(6)-biotinyl-L-lysyl-[protein] + hydrogencarbonate + ATP = N(6)-carboxybiotinyl-L-lysyl-[protein] + ADP + phosphate + H(+)</text>
        <dbReference type="Rhea" id="RHEA:13501"/>
        <dbReference type="Rhea" id="RHEA-COMP:10505"/>
        <dbReference type="Rhea" id="RHEA-COMP:10506"/>
        <dbReference type="ChEBI" id="CHEBI:15378"/>
        <dbReference type="ChEBI" id="CHEBI:17544"/>
        <dbReference type="ChEBI" id="CHEBI:30616"/>
        <dbReference type="ChEBI" id="CHEBI:43474"/>
        <dbReference type="ChEBI" id="CHEBI:83144"/>
        <dbReference type="ChEBI" id="CHEBI:83145"/>
        <dbReference type="ChEBI" id="CHEBI:456216"/>
        <dbReference type="EC" id="6.3.4.14"/>
    </reaction>
    <physiologicalReaction direction="left-to-right" evidence="9">
        <dbReference type="Rhea" id="RHEA:13502"/>
    </physiologicalReaction>
</comment>
<dbReference type="PANTHER" id="PTHR18866">
    <property type="entry name" value="CARBOXYLASE:PYRUVATE/ACETYL-COA/PROPIONYL-COA CARBOXYLASE"/>
    <property type="match status" value="1"/>
</dbReference>
<dbReference type="Pfam" id="PF00364">
    <property type="entry name" value="Biotin_lipoyl"/>
    <property type="match status" value="1"/>
</dbReference>
<dbReference type="PROSITE" id="PS50979">
    <property type="entry name" value="BC"/>
    <property type="match status" value="1"/>
</dbReference>
<dbReference type="Gene3D" id="3.30.700.40">
    <property type="match status" value="1"/>
</dbReference>
<dbReference type="InterPro" id="IPR016185">
    <property type="entry name" value="PreATP-grasp_dom_sf"/>
</dbReference>
<keyword evidence="6" id="KW-0809">Transit peptide</keyword>
<evidence type="ECO:0000256" key="8">
    <source>
        <dbReference type="ARBA" id="ARBA00046317"/>
    </source>
</evidence>
<dbReference type="InterPro" id="IPR005482">
    <property type="entry name" value="Biotin_COase_C"/>
</dbReference>
<dbReference type="GO" id="GO:0046872">
    <property type="term" value="F:metal ion binding"/>
    <property type="evidence" value="ECO:0007669"/>
    <property type="project" value="InterPro"/>
</dbReference>
<dbReference type="GO" id="GO:0004075">
    <property type="term" value="F:biotin carboxylase activity"/>
    <property type="evidence" value="ECO:0007669"/>
    <property type="project" value="UniProtKB-EC"/>
</dbReference>
<evidence type="ECO:0000256" key="10">
    <source>
        <dbReference type="ARBA" id="ARBA00053351"/>
    </source>
</evidence>
<dbReference type="CDD" id="cd06850">
    <property type="entry name" value="biotinyl_domain"/>
    <property type="match status" value="1"/>
</dbReference>
<dbReference type="PROSITE" id="PS50975">
    <property type="entry name" value="ATP_GRASP"/>
    <property type="match status" value="1"/>
</dbReference>
<sequence>MFDTVLVANRGEIAVRVIGTLRRLGIRSVAVYSDADADARHVREADTAVRLGPAEAARSYLSIPDVMRAAVESGAQAVHPGYGFLAENAGFAKACAEAGLVFVGPPASAIEAMGDKIRAKATVAAAGVPVVPGRSDVDDVAAAADDVGYPVLLKPSAGGGGKGMRLVHDPAELADAVESAQREARSAFGDDRLLIERFVTTPRHIEIQVLADGHGNVIHLGERECSLQRRHQKIVEEAPSALLDAGTRARMGASAVEAARSVGYVGAGTVEFIVSAKDPGEFFFMEMNTRLQVEHPVTELVTGLDLVEWQLRVAAGEELTVRQQDVRLDGHAAEARVYAEDPARGFVPTGGTVLALAEPRGAHVRVDSGLREGTSVGSSYDPMLAKVVAWGPDRAAALHRLDRALAETAVLGVTTNVPFLRALVQDPDVRQGTLDTGLVERRLDELTSREVPEEFFVAAALDRLLGLYPAGPVVDPWDVPSGWRLGASAGVVFRLRAEHTEALVRIEGTPSAALVSVDGGEPVTAAAERRDGELAVRCGGEYRAYRRAASPDGTLWLAREGYGVAIGEVPNLLASHAESTEAGPVTSPMPGTVLVVKAERGDTVAAGAPLLVVEAMKMEHTITAPVDGVVTELHVRAGQQVALDEPLALVTPQEENS</sequence>
<dbReference type="PROSITE" id="PS00866">
    <property type="entry name" value="CPSASE_1"/>
    <property type="match status" value="1"/>
</dbReference>
<dbReference type="EMBL" id="MASW01000006">
    <property type="protein sequence ID" value="PXY21028.1"/>
    <property type="molecule type" value="Genomic_DNA"/>
</dbReference>
<dbReference type="InterPro" id="IPR011053">
    <property type="entry name" value="Single_hybrid_motif"/>
</dbReference>
<dbReference type="Pfam" id="PF00289">
    <property type="entry name" value="Biotin_carb_N"/>
    <property type="match status" value="1"/>
</dbReference>
<dbReference type="SUPFAM" id="SSF52440">
    <property type="entry name" value="PreATP-grasp domain"/>
    <property type="match status" value="1"/>
</dbReference>
<dbReference type="OrthoDB" id="4435847at2"/>
<comment type="function">
    <text evidence="10">Component of a biotin-dependent acyl-CoA carboxylase complex. This subunit catalyzes the ATP-dependent carboxylation of the biotin carried by the biotin carboxyl carrier (BCC) domain, resulting in the formation of carboxyl biotin. When associated with the beta1 subunit AccD1, is involved in branched amino-acid catabolism with methylcrotonyl coenzyme A as the substrate.</text>
</comment>
<dbReference type="FunFam" id="3.30.470.20:FF:000028">
    <property type="entry name" value="Methylcrotonoyl-CoA carboxylase subunit alpha, mitochondrial"/>
    <property type="match status" value="1"/>
</dbReference>
<evidence type="ECO:0000256" key="4">
    <source>
        <dbReference type="ARBA" id="ARBA00022741"/>
    </source>
</evidence>
<evidence type="ECO:0000313" key="13">
    <source>
        <dbReference type="EMBL" id="PXY21028.1"/>
    </source>
</evidence>
<evidence type="ECO:0000256" key="12">
    <source>
        <dbReference type="ARBA" id="ARBA00074050"/>
    </source>
</evidence>
<keyword evidence="14" id="KW-1185">Reference proteome</keyword>
<dbReference type="Gene3D" id="3.30.470.20">
    <property type="entry name" value="ATP-grasp fold, B domain"/>
    <property type="match status" value="1"/>
</dbReference>
<keyword evidence="3" id="KW-0436">Ligase</keyword>
<gene>
    <name evidence="13" type="ORF">BAY60_26500</name>
</gene>
<keyword evidence="4" id="KW-0547">Nucleotide-binding</keyword>
<keyword evidence="5" id="KW-0067">ATP-binding</keyword>
<dbReference type="Gene3D" id="2.40.50.100">
    <property type="match status" value="1"/>
</dbReference>
<dbReference type="InterPro" id="IPR011764">
    <property type="entry name" value="Biotin_carboxylation_dom"/>
</dbReference>
<dbReference type="Pfam" id="PF02786">
    <property type="entry name" value="CPSase_L_D2"/>
    <property type="match status" value="1"/>
</dbReference>
<dbReference type="EC" id="6.3.4.14" evidence="2"/>
<proteinExistence type="predicted"/>
<dbReference type="Pfam" id="PF02785">
    <property type="entry name" value="Biotin_carb_C"/>
    <property type="match status" value="1"/>
</dbReference>
<dbReference type="SMART" id="SM00878">
    <property type="entry name" value="Biotin_carb_C"/>
    <property type="match status" value="1"/>
</dbReference>
<evidence type="ECO:0000256" key="6">
    <source>
        <dbReference type="ARBA" id="ARBA00022946"/>
    </source>
</evidence>
<dbReference type="RefSeq" id="WP_112284267.1">
    <property type="nucleotide sequence ID" value="NZ_MASW01000006.1"/>
</dbReference>
<comment type="subunit">
    <text evidence="11">The biotin-dependent acyl-CoA carboxylase complex is composed of AccA1, which contains the biotin carboxylase (BC) and biotin carboxyl carrier protein (BCCP) domains, and AccD1, which contains the carboxyl transferase (CT) domain. The AccA1/AccD1 complex forms a dodecamer.</text>
</comment>
<dbReference type="PANTHER" id="PTHR18866:SF33">
    <property type="entry name" value="METHYLCROTONOYL-COA CARBOXYLASE SUBUNIT ALPHA, MITOCHONDRIAL-RELATED"/>
    <property type="match status" value="1"/>
</dbReference>
<dbReference type="FunFam" id="3.30.1490.20:FF:000003">
    <property type="entry name" value="acetyl-CoA carboxylase isoform X1"/>
    <property type="match status" value="1"/>
</dbReference>
<dbReference type="InterPro" id="IPR050856">
    <property type="entry name" value="Biotin_carboxylase_complex"/>
</dbReference>
<dbReference type="InterPro" id="IPR011761">
    <property type="entry name" value="ATP-grasp"/>
</dbReference>